<dbReference type="HOGENOM" id="CLU_653996_0_0_1"/>
<keyword evidence="3" id="KW-1185">Reference proteome</keyword>
<dbReference type="OrthoDB" id="2684236at2759"/>
<dbReference type="InterPro" id="IPR009836">
    <property type="entry name" value="GRDP-like"/>
</dbReference>
<feature type="region of interest" description="Disordered" evidence="1">
    <location>
        <begin position="264"/>
        <end position="295"/>
    </location>
</feature>
<dbReference type="PANTHER" id="PTHR34365">
    <property type="entry name" value="ENOLASE (DUF1399)"/>
    <property type="match status" value="1"/>
</dbReference>
<dbReference type="EMBL" id="KN294011">
    <property type="protein sequence ID" value="EEH36316.2"/>
    <property type="molecule type" value="Genomic_DNA"/>
</dbReference>
<dbReference type="RefSeq" id="XP_015700423.1">
    <property type="nucleotide sequence ID" value="XM_015845988.1"/>
</dbReference>
<dbReference type="eggNOG" id="ENOG502RYJ5">
    <property type="taxonomic scope" value="Eukaryota"/>
</dbReference>
<evidence type="ECO:0000313" key="3">
    <source>
        <dbReference type="Proteomes" id="UP000002059"/>
    </source>
</evidence>
<evidence type="ECO:0000256" key="1">
    <source>
        <dbReference type="SAM" id="MobiDB-lite"/>
    </source>
</evidence>
<sequence length="420" mass="46824">MSFWSTGLPWQAVDFCINDRTFDYFPTDEAVTNFRTQMDLQWDDTNDSPSKVFTCPQCQGQVMIPWQEQHPQIGSLARPFEHGSGFTDKTLRTMCIHCRVTITHEKFRIAKFRHDVLLMPGTILSRNGMPENPRGERHSPSFPSNLIQQAISIPLLGLVDLSQNALASMSMNVSPFKMMSRYLGNSSPFALDLIICENPNDMAVPTFNVDLAWHTHQLSPFQYFTYSPHHAQGRYIDHDDKVIENKLNISFQWTSKQYQGITGGQAAGQLHDRADIDSDPSGGLNRSTKKPSNESRSVAYLSLVEIVSSGSPSKHRSSSSTTNNDGQNPYGANTLVWGLPVAMSFYIPFAVDPSINETISMQPVVWFLWEDAGGWLIVGPVAVLEGAAVEGALAEAVEGEGEVVELCSWLFTNWFIGHEV</sequence>
<reference evidence="2 3" key="1">
    <citation type="journal article" date="2011" name="PLoS Genet.">
        <title>Comparative genomic analysis of human fungal pathogens causing paracoccidioidomycosis.</title>
        <authorList>
            <person name="Desjardins C.A."/>
            <person name="Champion M.D."/>
            <person name="Holder J.W."/>
            <person name="Muszewska A."/>
            <person name="Goldberg J."/>
            <person name="Bailao A.M."/>
            <person name="Brigido M.M."/>
            <person name="Ferreira M.E."/>
            <person name="Garcia A.M."/>
            <person name="Grynberg M."/>
            <person name="Gujja S."/>
            <person name="Heiman D.I."/>
            <person name="Henn M.R."/>
            <person name="Kodira C.D."/>
            <person name="Leon-Narvaez H."/>
            <person name="Longo L.V."/>
            <person name="Ma L.J."/>
            <person name="Malavazi I."/>
            <person name="Matsuo A.L."/>
            <person name="Morais F.V."/>
            <person name="Pereira M."/>
            <person name="Rodriguez-Brito S."/>
            <person name="Sakthikumar S."/>
            <person name="Salem-Izacc S.M."/>
            <person name="Sykes S.M."/>
            <person name="Teixeira M.M."/>
            <person name="Vallejo M.C."/>
            <person name="Walter M.E."/>
            <person name="Yandava C."/>
            <person name="Young S."/>
            <person name="Zeng Q."/>
            <person name="Zucker J."/>
            <person name="Felipe M.S."/>
            <person name="Goldman G.H."/>
            <person name="Haas B.J."/>
            <person name="McEwen J.G."/>
            <person name="Nino-Vega G."/>
            <person name="Puccia R."/>
            <person name="San-Blas G."/>
            <person name="Soares C.M."/>
            <person name="Birren B.W."/>
            <person name="Cuomo C.A."/>
        </authorList>
    </citation>
    <scope>NUCLEOTIDE SEQUENCE [LARGE SCALE GENOMIC DNA]</scope>
    <source>
        <strain evidence="3">ATCC MYA-826 / Pb01</strain>
    </source>
</reference>
<dbReference type="Proteomes" id="UP000002059">
    <property type="component" value="Partially assembled WGS sequence"/>
</dbReference>
<name>C1H7J3_PARBA</name>
<dbReference type="Pfam" id="PF07173">
    <property type="entry name" value="GRDP-like"/>
    <property type="match status" value="1"/>
</dbReference>
<evidence type="ECO:0000313" key="2">
    <source>
        <dbReference type="EMBL" id="EEH36316.2"/>
    </source>
</evidence>
<dbReference type="STRING" id="502779.C1H7J3"/>
<gene>
    <name evidence="2" type="ORF">PAAG_06734</name>
</gene>
<dbReference type="KEGG" id="pbl:PAAG_06734"/>
<dbReference type="PANTHER" id="PTHR34365:SF7">
    <property type="entry name" value="GLYCINE-RICH DOMAIN-CONTAINING PROTEIN 1"/>
    <property type="match status" value="1"/>
</dbReference>
<organism evidence="2 3">
    <name type="scientific">Paracoccidioides lutzii (strain ATCC MYA-826 / Pb01)</name>
    <name type="common">Paracoccidioides brasiliensis</name>
    <dbReference type="NCBI Taxonomy" id="502779"/>
    <lineage>
        <taxon>Eukaryota</taxon>
        <taxon>Fungi</taxon>
        <taxon>Dikarya</taxon>
        <taxon>Ascomycota</taxon>
        <taxon>Pezizomycotina</taxon>
        <taxon>Eurotiomycetes</taxon>
        <taxon>Eurotiomycetidae</taxon>
        <taxon>Onygenales</taxon>
        <taxon>Ajellomycetaceae</taxon>
        <taxon>Paracoccidioides</taxon>
    </lineage>
</organism>
<protein>
    <submittedName>
        <fullName evidence="2">Uncharacterized protein</fullName>
    </submittedName>
</protein>
<dbReference type="AlphaFoldDB" id="C1H7J3"/>
<dbReference type="VEuPathDB" id="FungiDB:PAAG_06734"/>
<accession>C1H7J3</accession>
<dbReference type="GeneID" id="9094511"/>
<proteinExistence type="predicted"/>